<evidence type="ECO:0000256" key="1">
    <source>
        <dbReference type="ARBA" id="ARBA00004123"/>
    </source>
</evidence>
<keyword evidence="6" id="KW-0271">Exosome</keyword>
<dbReference type="GO" id="GO:0000177">
    <property type="term" value="C:cytoplasmic exosome (RNase complex)"/>
    <property type="evidence" value="ECO:0007669"/>
    <property type="project" value="UniProtKB-ARBA"/>
</dbReference>
<dbReference type="Pfam" id="PF01138">
    <property type="entry name" value="RNase_PH"/>
    <property type="match status" value="1"/>
</dbReference>
<dbReference type="GO" id="GO:0071051">
    <property type="term" value="P:poly(A)-dependent snoRNA 3'-end processing"/>
    <property type="evidence" value="ECO:0007669"/>
    <property type="project" value="TreeGrafter"/>
</dbReference>
<dbReference type="GO" id="GO:0071028">
    <property type="term" value="P:nuclear mRNA surveillance"/>
    <property type="evidence" value="ECO:0007669"/>
    <property type="project" value="TreeGrafter"/>
</dbReference>
<accession>A0A1E3NN83</accession>
<keyword evidence="7" id="KW-0694">RNA-binding</keyword>
<dbReference type="EMBL" id="KV454002">
    <property type="protein sequence ID" value="ODQ47551.1"/>
    <property type="molecule type" value="Genomic_DNA"/>
</dbReference>
<keyword evidence="8" id="KW-0539">Nucleus</keyword>
<name>A0A1E3NN83_9ASCO</name>
<comment type="similarity">
    <text evidence="3">Belongs to the RNase PH family.</text>
</comment>
<dbReference type="GO" id="GO:0000467">
    <property type="term" value="P:exonucleolytic trimming to generate mature 3'-end of 5.8S rRNA from tricistronic rRNA transcript (SSU-rRNA, 5.8S rRNA, LSU-rRNA)"/>
    <property type="evidence" value="ECO:0007669"/>
    <property type="project" value="UniProtKB-ARBA"/>
</dbReference>
<comment type="subcellular location">
    <subcellularLocation>
        <location evidence="2">Cytoplasm</location>
    </subcellularLocation>
    <subcellularLocation>
        <location evidence="1">Nucleus</location>
    </subcellularLocation>
</comment>
<feature type="domain" description="Exoribonuclease phosphorolytic" evidence="9">
    <location>
        <begin position="37"/>
        <end position="180"/>
    </location>
</feature>
<dbReference type="GO" id="GO:0005730">
    <property type="term" value="C:nucleolus"/>
    <property type="evidence" value="ECO:0007669"/>
    <property type="project" value="TreeGrafter"/>
</dbReference>
<evidence type="ECO:0000313" key="11">
    <source>
        <dbReference type="Proteomes" id="UP000094455"/>
    </source>
</evidence>
<gene>
    <name evidence="10" type="ORF">PICMEDRAFT_71609</name>
</gene>
<dbReference type="GO" id="GO:0071038">
    <property type="term" value="P:TRAMP-dependent tRNA surveillance pathway"/>
    <property type="evidence" value="ECO:0007669"/>
    <property type="project" value="UniProtKB-ARBA"/>
</dbReference>
<dbReference type="OrthoDB" id="2504340at2759"/>
<dbReference type="InterPro" id="IPR027408">
    <property type="entry name" value="PNPase/RNase_PH_dom_sf"/>
</dbReference>
<dbReference type="InterPro" id="IPR020568">
    <property type="entry name" value="Ribosomal_Su5_D2-typ_SF"/>
</dbReference>
<dbReference type="GeneID" id="30180651"/>
<protein>
    <recommendedName>
        <fullName evidence="9">Exoribonuclease phosphorolytic domain-containing protein</fullName>
    </recommendedName>
</protein>
<reference evidence="10 11" key="1">
    <citation type="journal article" date="2016" name="Proc. Natl. Acad. Sci. U.S.A.">
        <title>Comparative genomics of biotechnologically important yeasts.</title>
        <authorList>
            <person name="Riley R."/>
            <person name="Haridas S."/>
            <person name="Wolfe K.H."/>
            <person name="Lopes M.R."/>
            <person name="Hittinger C.T."/>
            <person name="Goeker M."/>
            <person name="Salamov A.A."/>
            <person name="Wisecaver J.H."/>
            <person name="Long T.M."/>
            <person name="Calvey C.H."/>
            <person name="Aerts A.L."/>
            <person name="Barry K.W."/>
            <person name="Choi C."/>
            <person name="Clum A."/>
            <person name="Coughlan A.Y."/>
            <person name="Deshpande S."/>
            <person name="Douglass A.P."/>
            <person name="Hanson S.J."/>
            <person name="Klenk H.-P."/>
            <person name="LaButti K.M."/>
            <person name="Lapidus A."/>
            <person name="Lindquist E.A."/>
            <person name="Lipzen A.M."/>
            <person name="Meier-Kolthoff J.P."/>
            <person name="Ohm R.A."/>
            <person name="Otillar R.P."/>
            <person name="Pangilinan J.L."/>
            <person name="Peng Y."/>
            <person name="Rokas A."/>
            <person name="Rosa C.A."/>
            <person name="Scheuner C."/>
            <person name="Sibirny A.A."/>
            <person name="Slot J.C."/>
            <person name="Stielow J.B."/>
            <person name="Sun H."/>
            <person name="Kurtzman C.P."/>
            <person name="Blackwell M."/>
            <person name="Grigoriev I.V."/>
            <person name="Jeffries T.W."/>
        </authorList>
    </citation>
    <scope>NUCLEOTIDE SEQUENCE [LARGE SCALE GENOMIC DNA]</scope>
    <source>
        <strain evidence="10 11">NRRL Y-2026</strain>
    </source>
</reference>
<dbReference type="AlphaFoldDB" id="A0A1E3NN83"/>
<evidence type="ECO:0000256" key="6">
    <source>
        <dbReference type="ARBA" id="ARBA00022835"/>
    </source>
</evidence>
<dbReference type="PANTHER" id="PTHR11953:SF2">
    <property type="entry name" value="EXOSOME COMPLEX COMPONENT MTR3"/>
    <property type="match status" value="1"/>
</dbReference>
<dbReference type="STRING" id="763406.A0A1E3NN83"/>
<proteinExistence type="inferred from homology"/>
<dbReference type="Proteomes" id="UP000094455">
    <property type="component" value="Unassembled WGS sequence"/>
</dbReference>
<dbReference type="SUPFAM" id="SSF54211">
    <property type="entry name" value="Ribosomal protein S5 domain 2-like"/>
    <property type="match status" value="1"/>
</dbReference>
<dbReference type="Gene3D" id="3.30.230.70">
    <property type="entry name" value="GHMP Kinase, N-terminal domain"/>
    <property type="match status" value="1"/>
</dbReference>
<evidence type="ECO:0000256" key="4">
    <source>
        <dbReference type="ARBA" id="ARBA00022490"/>
    </source>
</evidence>
<dbReference type="GO" id="GO:0034475">
    <property type="term" value="P:U4 snRNA 3'-end processing"/>
    <property type="evidence" value="ECO:0007669"/>
    <property type="project" value="TreeGrafter"/>
</dbReference>
<dbReference type="RefSeq" id="XP_019018664.1">
    <property type="nucleotide sequence ID" value="XM_019163964.1"/>
</dbReference>
<evidence type="ECO:0000256" key="2">
    <source>
        <dbReference type="ARBA" id="ARBA00004496"/>
    </source>
</evidence>
<keyword evidence="4" id="KW-0963">Cytoplasm</keyword>
<dbReference type="InterPro" id="IPR050080">
    <property type="entry name" value="RNase_PH"/>
</dbReference>
<organism evidence="10 11">
    <name type="scientific">Pichia membranifaciens NRRL Y-2026</name>
    <dbReference type="NCBI Taxonomy" id="763406"/>
    <lineage>
        <taxon>Eukaryota</taxon>
        <taxon>Fungi</taxon>
        <taxon>Dikarya</taxon>
        <taxon>Ascomycota</taxon>
        <taxon>Saccharomycotina</taxon>
        <taxon>Pichiomycetes</taxon>
        <taxon>Pichiales</taxon>
        <taxon>Pichiaceae</taxon>
        <taxon>Pichia</taxon>
    </lineage>
</organism>
<dbReference type="GO" id="GO:0016075">
    <property type="term" value="P:rRNA catabolic process"/>
    <property type="evidence" value="ECO:0007669"/>
    <property type="project" value="TreeGrafter"/>
</dbReference>
<sequence>MNVIDRRRRLGPATAIPLTFPSAEVKLSQETEKKDNKLFIQLSNIPTATGSSFIQSGNNLLLASVYGPRPSFKRTFNSKAVLKVTFHSSPFLSSSQATGNDSNNSSSGKKHVGDEFQIVNSVISSTLETACSNLILLDNYPKSTIDIFVNLISTDTATKFIELLPLIHNAVNLALVDSGIAIKGFPSAIISENNIFINSIHSDTYDQNQHEDLENEELLTFYIPHLPSNDEKEFKLLLSDAIGQSRSLRSELSQFCCDKL</sequence>
<keyword evidence="11" id="KW-1185">Reference proteome</keyword>
<evidence type="ECO:0000256" key="3">
    <source>
        <dbReference type="ARBA" id="ARBA00006678"/>
    </source>
</evidence>
<dbReference type="GO" id="GO:0003723">
    <property type="term" value="F:RNA binding"/>
    <property type="evidence" value="ECO:0007669"/>
    <property type="project" value="UniProtKB-KW"/>
</dbReference>
<evidence type="ECO:0000256" key="5">
    <source>
        <dbReference type="ARBA" id="ARBA00022552"/>
    </source>
</evidence>
<dbReference type="PANTHER" id="PTHR11953">
    <property type="entry name" value="EXOSOME COMPLEX COMPONENT"/>
    <property type="match status" value="1"/>
</dbReference>
<dbReference type="InterPro" id="IPR001247">
    <property type="entry name" value="ExoRNase_PH_dom1"/>
</dbReference>
<dbReference type="GO" id="GO:0000176">
    <property type="term" value="C:nuclear exosome (RNase complex)"/>
    <property type="evidence" value="ECO:0007669"/>
    <property type="project" value="TreeGrafter"/>
</dbReference>
<evidence type="ECO:0000256" key="8">
    <source>
        <dbReference type="ARBA" id="ARBA00023242"/>
    </source>
</evidence>
<evidence type="ECO:0000313" key="10">
    <source>
        <dbReference type="EMBL" id="ODQ47551.1"/>
    </source>
</evidence>
<evidence type="ECO:0000256" key="7">
    <source>
        <dbReference type="ARBA" id="ARBA00022884"/>
    </source>
</evidence>
<evidence type="ECO:0000259" key="9">
    <source>
        <dbReference type="Pfam" id="PF01138"/>
    </source>
</evidence>
<keyword evidence="5" id="KW-0698">rRNA processing</keyword>